<feature type="compositionally biased region" description="Basic and acidic residues" evidence="8">
    <location>
        <begin position="823"/>
        <end position="834"/>
    </location>
</feature>
<dbReference type="GO" id="GO:0072344">
    <property type="term" value="P:rescue of stalled ribosome"/>
    <property type="evidence" value="ECO:0007669"/>
    <property type="project" value="TreeGrafter"/>
</dbReference>
<name>A0A0J7KWJ5_LASNI</name>
<dbReference type="InterPro" id="IPR021846">
    <property type="entry name" value="NFACT-C"/>
</dbReference>
<dbReference type="InterPro" id="IPR008532">
    <property type="entry name" value="NFACT_RNA-bd"/>
</dbReference>
<feature type="compositionally biased region" description="Acidic residues" evidence="8">
    <location>
        <begin position="708"/>
        <end position="720"/>
    </location>
</feature>
<reference evidence="11 12" key="1">
    <citation type="submission" date="2015-04" db="EMBL/GenBank/DDBJ databases">
        <title>Lasius niger genome sequencing.</title>
        <authorList>
            <person name="Konorov E.A."/>
            <person name="Nikitin M.A."/>
            <person name="Kirill M.V."/>
            <person name="Chang P."/>
        </authorList>
    </citation>
    <scope>NUCLEOTIDE SEQUENCE [LARGE SCALE GENOMIC DNA]</scope>
    <source>
        <tissue evidence="11">Whole</tissue>
    </source>
</reference>
<feature type="domain" description="NFACT RNA-binding" evidence="9">
    <location>
        <begin position="492"/>
        <end position="602"/>
    </location>
</feature>
<feature type="compositionally biased region" description="Basic and acidic residues" evidence="8">
    <location>
        <begin position="683"/>
        <end position="696"/>
    </location>
</feature>
<dbReference type="GO" id="GO:0000049">
    <property type="term" value="F:tRNA binding"/>
    <property type="evidence" value="ECO:0007669"/>
    <property type="project" value="TreeGrafter"/>
</dbReference>
<keyword evidence="4" id="KW-0963">Cytoplasm</keyword>
<dbReference type="GO" id="GO:0005634">
    <property type="term" value="C:nucleus"/>
    <property type="evidence" value="ECO:0007669"/>
    <property type="project" value="UniProtKB-SubCell"/>
</dbReference>
<evidence type="ECO:0000256" key="4">
    <source>
        <dbReference type="ARBA" id="ARBA00022490"/>
    </source>
</evidence>
<dbReference type="GO" id="GO:0005737">
    <property type="term" value="C:cytoplasm"/>
    <property type="evidence" value="ECO:0007669"/>
    <property type="project" value="UniProtKB-SubCell"/>
</dbReference>
<evidence type="ECO:0000256" key="8">
    <source>
        <dbReference type="SAM" id="MobiDB-lite"/>
    </source>
</evidence>
<dbReference type="Pfam" id="PF05833">
    <property type="entry name" value="NFACT_N"/>
    <property type="match status" value="1"/>
</dbReference>
<keyword evidence="6" id="KW-0539">Nucleus</keyword>
<evidence type="ECO:0000313" key="11">
    <source>
        <dbReference type="EMBL" id="KMQ94676.1"/>
    </source>
</evidence>
<dbReference type="PANTHER" id="PTHR15239:SF6">
    <property type="entry name" value="RIBOSOME QUALITY CONTROL COMPLEX SUBUNIT NEMF"/>
    <property type="match status" value="1"/>
</dbReference>
<protein>
    <submittedName>
        <fullName evidence="11">Serologically defined colon cancer antigen 1-like protein</fullName>
    </submittedName>
</protein>
<feature type="compositionally biased region" description="Basic and acidic residues" evidence="8">
    <location>
        <begin position="845"/>
        <end position="858"/>
    </location>
</feature>
<feature type="compositionally biased region" description="Basic and acidic residues" evidence="8">
    <location>
        <begin position="783"/>
        <end position="804"/>
    </location>
</feature>
<feature type="compositionally biased region" description="Basic residues" evidence="8">
    <location>
        <begin position="811"/>
        <end position="822"/>
    </location>
</feature>
<feature type="coiled-coil region" evidence="7">
    <location>
        <begin position="299"/>
        <end position="336"/>
    </location>
</feature>
<evidence type="ECO:0000256" key="5">
    <source>
        <dbReference type="ARBA" id="ARBA00023054"/>
    </source>
</evidence>
<keyword evidence="5 7" id="KW-0175">Coiled coil</keyword>
<feature type="region of interest" description="Disordered" evidence="8">
    <location>
        <begin position="771"/>
        <end position="877"/>
    </location>
</feature>
<dbReference type="PaxDb" id="67767-A0A0J7KWJ5"/>
<sequence>MKTRFNTYDLVCSVTGLQNLIGMRVNQIYDIDHRTYLIRFQRSEEKCVLLLESGNRMHMTNFEWPKNVAPSGFSMKMRKHLKNKRLESLTQVGMDRIINLQFGSGEAAYHIILEVYDRGNIILTDYEMVILYVLRPHTEGDKIRFAVKEKYPLDRAHSTTMPPINKIQEHIQKAKEGDNLKKVLNPLLEFGSAVIDHVLLKAGFTLGCKIGKDFNVIDDMPKLILALEDADNIMNHAKKHVSQGYIIQKKEAKLTQDGKEDFIFANIEFHPFLFEQYKNQPYKEFDSFDAAVDEYFSTMEGQKLDLKALQQEREALQKLERVKKDHNQRLSTLEKTQELDKQKAELISRNQTLVDNAILAIQSALANQMSWPDIQVLLKEAQAIGDPVASAIKQLKLETNHIALLLHDPYEDSDEESELKPMIIDIDLDYTAFSNAKNYYSQKKAAARKHQKTIESHGKALKSAEKKTKQTLKEVQTIHTINKLRKTYWFEKFYWFITSENYLVIGGRDQQQNELIVKRYLKAGDLYVHADLTGASSVVIKNPSGNPVPPKSLAEAGTMAVAYSIAWDSKIIASAWWVHHDQVSKSAPTGEYLTTGSFMIRGKKNYLTQSQLIMGLGIMFRLEESSIERHKDERRVKTVDEEGEKTDLIIEDDKEIELEDDSDEDEILDENLENKNTLNPIQEEDHLTEEREKSECAKNNNTNKDACQEDEDEDEDDDEDTKYKFPDTQIKIDLSGPKVKLHVDNNQPIIQMQKSMEENVVYLGDDKPVIINTSTKEKHSKAKQKEYLKEEAEKSEKNEHDKKGQQPIFKRGQKGKLKKMKEKYKDQDEEDRRLSMLVLQSAGAAKEDKRKNRIKDPSGPKQQGKKKTNPKPNVPLQSLHMIDNIDDEDTGPIPEVDMLDQLTGKPFSEDELLFAVPVIAPYNTLQNYKFKVKLTPGIGKRGKAAKTAVAVFLRDKEISSREKDLLKAIKDETIARNIPGKVKISAPQIQKLKK</sequence>
<dbReference type="GO" id="GO:1990116">
    <property type="term" value="P:ribosome-associated ubiquitin-dependent protein catabolic process"/>
    <property type="evidence" value="ECO:0007669"/>
    <property type="project" value="TreeGrafter"/>
</dbReference>
<gene>
    <name evidence="11" type="ORF">RF55_5158</name>
</gene>
<evidence type="ECO:0000259" key="10">
    <source>
        <dbReference type="Pfam" id="PF11923"/>
    </source>
</evidence>
<dbReference type="AlphaFoldDB" id="A0A0J7KWJ5"/>
<dbReference type="FunFam" id="2.30.310.10:FF:000001">
    <property type="entry name" value="Nuclear export mediator factor Nemf"/>
    <property type="match status" value="1"/>
</dbReference>
<dbReference type="Proteomes" id="UP000036403">
    <property type="component" value="Unassembled WGS sequence"/>
</dbReference>
<organism evidence="11 12">
    <name type="scientific">Lasius niger</name>
    <name type="common">Black garden ant</name>
    <dbReference type="NCBI Taxonomy" id="67767"/>
    <lineage>
        <taxon>Eukaryota</taxon>
        <taxon>Metazoa</taxon>
        <taxon>Ecdysozoa</taxon>
        <taxon>Arthropoda</taxon>
        <taxon>Hexapoda</taxon>
        <taxon>Insecta</taxon>
        <taxon>Pterygota</taxon>
        <taxon>Neoptera</taxon>
        <taxon>Endopterygota</taxon>
        <taxon>Hymenoptera</taxon>
        <taxon>Apocrita</taxon>
        <taxon>Aculeata</taxon>
        <taxon>Formicoidea</taxon>
        <taxon>Formicidae</taxon>
        <taxon>Formicinae</taxon>
        <taxon>Lasius</taxon>
        <taxon>Lasius</taxon>
    </lineage>
</organism>
<dbReference type="Pfam" id="PF11923">
    <property type="entry name" value="NFACT-C"/>
    <property type="match status" value="1"/>
</dbReference>
<evidence type="ECO:0000256" key="7">
    <source>
        <dbReference type="SAM" id="Coils"/>
    </source>
</evidence>
<evidence type="ECO:0000256" key="1">
    <source>
        <dbReference type="ARBA" id="ARBA00004123"/>
    </source>
</evidence>
<dbReference type="GO" id="GO:0043023">
    <property type="term" value="F:ribosomal large subunit binding"/>
    <property type="evidence" value="ECO:0007669"/>
    <property type="project" value="TreeGrafter"/>
</dbReference>
<dbReference type="GO" id="GO:1990112">
    <property type="term" value="C:RQC complex"/>
    <property type="evidence" value="ECO:0007669"/>
    <property type="project" value="TreeGrafter"/>
</dbReference>
<dbReference type="OrthoDB" id="207084at2759"/>
<comment type="subcellular location">
    <subcellularLocation>
        <location evidence="2">Cytoplasm</location>
    </subcellularLocation>
    <subcellularLocation>
        <location evidence="1">Nucleus</location>
    </subcellularLocation>
</comment>
<dbReference type="InterPro" id="IPR051608">
    <property type="entry name" value="RQC_Subunit_NEMF"/>
</dbReference>
<feature type="region of interest" description="Disordered" evidence="8">
    <location>
        <begin position="669"/>
        <end position="728"/>
    </location>
</feature>
<keyword evidence="12" id="KW-1185">Reference proteome</keyword>
<feature type="domain" description="NFACT protein C-terminal" evidence="10">
    <location>
        <begin position="896"/>
        <end position="985"/>
    </location>
</feature>
<comment type="similarity">
    <text evidence="3">Belongs to the NEMF family.</text>
</comment>
<proteinExistence type="inferred from homology"/>
<dbReference type="EMBL" id="LBMM01002551">
    <property type="protein sequence ID" value="KMQ94676.1"/>
    <property type="molecule type" value="Genomic_DNA"/>
</dbReference>
<evidence type="ECO:0000259" key="9">
    <source>
        <dbReference type="Pfam" id="PF05670"/>
    </source>
</evidence>
<dbReference type="PANTHER" id="PTHR15239">
    <property type="entry name" value="NUCLEAR EXPORT MEDIATOR FACTOR NEMF"/>
    <property type="match status" value="1"/>
</dbReference>
<dbReference type="NCBIfam" id="NF041120">
    <property type="entry name" value="RqcH_arch"/>
    <property type="match status" value="1"/>
</dbReference>
<dbReference type="Gene3D" id="2.30.310.10">
    <property type="entry name" value="ibrinogen binding protein from staphylococcus aureus domain"/>
    <property type="match status" value="1"/>
</dbReference>
<evidence type="ECO:0000313" key="12">
    <source>
        <dbReference type="Proteomes" id="UP000036403"/>
    </source>
</evidence>
<accession>A0A0J7KWJ5</accession>
<dbReference type="STRING" id="67767.A0A0J7KWJ5"/>
<comment type="caution">
    <text evidence="11">The sequence shown here is derived from an EMBL/GenBank/DDBJ whole genome shotgun (WGS) entry which is preliminary data.</text>
</comment>
<dbReference type="Pfam" id="PF05670">
    <property type="entry name" value="NFACT-R_1"/>
    <property type="match status" value="1"/>
</dbReference>
<evidence type="ECO:0000256" key="3">
    <source>
        <dbReference type="ARBA" id="ARBA00008318"/>
    </source>
</evidence>
<evidence type="ECO:0000256" key="2">
    <source>
        <dbReference type="ARBA" id="ARBA00004496"/>
    </source>
</evidence>
<evidence type="ECO:0000256" key="6">
    <source>
        <dbReference type="ARBA" id="ARBA00023242"/>
    </source>
</evidence>